<evidence type="ECO:0000313" key="16">
    <source>
        <dbReference type="EMBL" id="KAK1875522.1"/>
    </source>
</evidence>
<evidence type="ECO:0000313" key="17">
    <source>
        <dbReference type="Proteomes" id="UP001228049"/>
    </source>
</evidence>
<dbReference type="GO" id="GO:0046872">
    <property type="term" value="F:metal ion binding"/>
    <property type="evidence" value="ECO:0007669"/>
    <property type="project" value="UniProtKB-KW"/>
</dbReference>
<evidence type="ECO:0000256" key="11">
    <source>
        <dbReference type="ARBA" id="ARBA00023014"/>
    </source>
</evidence>
<dbReference type="InterPro" id="IPR045808">
    <property type="entry name" value="Hr_FBXL5"/>
</dbReference>
<keyword evidence="8 14" id="KW-0833">Ubl conjugation pathway</keyword>
<evidence type="ECO:0000256" key="2">
    <source>
        <dbReference type="ARBA" id="ARBA00004556"/>
    </source>
</evidence>
<keyword evidence="5" id="KW-0433">Leucine-rich repeat</keyword>
<dbReference type="GO" id="GO:0048471">
    <property type="term" value="C:perinuclear region of cytoplasm"/>
    <property type="evidence" value="ECO:0007669"/>
    <property type="project" value="UniProtKB-SubCell"/>
</dbReference>
<evidence type="ECO:0000256" key="10">
    <source>
        <dbReference type="ARBA" id="ARBA00023004"/>
    </source>
</evidence>
<dbReference type="InterPro" id="IPR012312">
    <property type="entry name" value="Hemerythrin-like"/>
</dbReference>
<dbReference type="Pfam" id="PF12937">
    <property type="entry name" value="F-box-like"/>
    <property type="match status" value="1"/>
</dbReference>
<dbReference type="Pfam" id="PF12799">
    <property type="entry name" value="LRR_4"/>
    <property type="match status" value="1"/>
</dbReference>
<keyword evidence="4 14" id="KW-0963">Cytoplasm</keyword>
<comment type="pathway">
    <text evidence="3 14">Protein modification; protein ubiquitination.</text>
</comment>
<keyword evidence="11" id="KW-0411">Iron-sulfur</keyword>
<dbReference type="InterPro" id="IPR025875">
    <property type="entry name" value="Leu-rich_rpt_4"/>
</dbReference>
<evidence type="ECO:0000256" key="3">
    <source>
        <dbReference type="ARBA" id="ARBA00004906"/>
    </source>
</evidence>
<keyword evidence="9" id="KW-0832">Ubl conjugation</keyword>
<dbReference type="FunFam" id="1.20.1280.50:FF:000007">
    <property type="entry name" value="F-box/LRR-repeat protein 5 isoform X1"/>
    <property type="match status" value="1"/>
</dbReference>
<keyword evidence="6" id="KW-0479">Metal-binding</keyword>
<dbReference type="GO" id="GO:0019005">
    <property type="term" value="C:SCF ubiquitin ligase complex"/>
    <property type="evidence" value="ECO:0007669"/>
    <property type="project" value="UniProtKB-UniRule"/>
</dbReference>
<evidence type="ECO:0000256" key="1">
    <source>
        <dbReference type="ARBA" id="ARBA00004123"/>
    </source>
</evidence>
<sequence length="597" mass="67253">MSPFPDEVDVFTGPHWRMKQLVGLYCDKLSKTNFSNNNDFRSFLQSLCATFKEFKMHEQIENEFIIGLLQERCCTVYNVHSDNKLSEMLSLFEKGLHNVKSEYEQLNYGRQLKEKLEAFTQDFLPHMKEEEEVFQPMLMQYFSYEELKDLKKQVIAQHCSRHRAADRLKGFSLWSQAEELQKAFKYADHEKTHYELEKTRNPSTHISQLPAEILLRLFHFLSPAELLRCSQVCRSWSELAQTGSLWRHLFPVHWARGDYYSGPPGDLDQEPDEEWVSSRQKEGRAYQEWDEDADVDESDESLSSRGCLAITTAQREKRLLNGLIQNLLPAVGPSVRSVVLAYSSTVSSKMVRQILSFCPNISHLDLTQTAVTDSAFDRSRKKRQNFLFKQKVWLLDSSVLADIEDAAEWSRRGGASLPGLGFVEAQSGGGECCCRRQSSNTPPPLLQQLPEAFCGHSTCCSDPTFRTLSGAAELRTKCSSSSSLGGPLGPGGGQRTETRRSLKFLSLSGCYQVTDLGLRAVSQRGGLPSLEHLNLSGCPLITEVGLQELVSVCPALNDEHFYYCDNIDARVPEASEGTRPAAVRTFSAASVCCRSGE</sequence>
<dbReference type="Proteomes" id="UP001228049">
    <property type="component" value="Unassembled WGS sequence"/>
</dbReference>
<keyword evidence="10" id="KW-0408">Iron</keyword>
<keyword evidence="7" id="KW-0677">Repeat</keyword>
<evidence type="ECO:0000256" key="9">
    <source>
        <dbReference type="ARBA" id="ARBA00022843"/>
    </source>
</evidence>
<dbReference type="GO" id="GO:0031146">
    <property type="term" value="P:SCF-dependent proteasomal ubiquitin-dependent protein catabolic process"/>
    <property type="evidence" value="ECO:0007669"/>
    <property type="project" value="UniProtKB-UniRule"/>
</dbReference>
<evidence type="ECO:0000259" key="15">
    <source>
        <dbReference type="PROSITE" id="PS50181"/>
    </source>
</evidence>
<dbReference type="InterPro" id="IPR006553">
    <property type="entry name" value="Leu-rich_rpt_Cys-con_subtyp"/>
</dbReference>
<keyword evidence="17" id="KW-1185">Reference proteome</keyword>
<evidence type="ECO:0000256" key="5">
    <source>
        <dbReference type="ARBA" id="ARBA00022614"/>
    </source>
</evidence>
<dbReference type="SMART" id="SM00367">
    <property type="entry name" value="LRR_CC"/>
    <property type="match status" value="3"/>
</dbReference>
<evidence type="ECO:0000256" key="7">
    <source>
        <dbReference type="ARBA" id="ARBA00022737"/>
    </source>
</evidence>
<dbReference type="InterPro" id="IPR032675">
    <property type="entry name" value="LRR_dom_sf"/>
</dbReference>
<dbReference type="Gene3D" id="3.80.10.10">
    <property type="entry name" value="Ribonuclease Inhibitor"/>
    <property type="match status" value="1"/>
</dbReference>
<dbReference type="SMART" id="SM00256">
    <property type="entry name" value="FBOX"/>
    <property type="match status" value="1"/>
</dbReference>
<dbReference type="EMBL" id="JASDAP010000114">
    <property type="protein sequence ID" value="KAK1875522.1"/>
    <property type="molecule type" value="Genomic_DNA"/>
</dbReference>
<organism evidence="16 17">
    <name type="scientific">Dissostichus eleginoides</name>
    <name type="common">Patagonian toothfish</name>
    <name type="synonym">Dissostichus amissus</name>
    <dbReference type="NCBI Taxonomy" id="100907"/>
    <lineage>
        <taxon>Eukaryota</taxon>
        <taxon>Metazoa</taxon>
        <taxon>Chordata</taxon>
        <taxon>Craniata</taxon>
        <taxon>Vertebrata</taxon>
        <taxon>Euteleostomi</taxon>
        <taxon>Actinopterygii</taxon>
        <taxon>Neopterygii</taxon>
        <taxon>Teleostei</taxon>
        <taxon>Neoteleostei</taxon>
        <taxon>Acanthomorphata</taxon>
        <taxon>Eupercaria</taxon>
        <taxon>Perciformes</taxon>
        <taxon>Notothenioidei</taxon>
        <taxon>Nototheniidae</taxon>
        <taxon>Dissostichus</taxon>
    </lineage>
</organism>
<dbReference type="GO" id="GO:0005634">
    <property type="term" value="C:nucleus"/>
    <property type="evidence" value="ECO:0007669"/>
    <property type="project" value="UniProtKB-SubCell"/>
</dbReference>
<feature type="domain" description="F-box" evidence="15">
    <location>
        <begin position="203"/>
        <end position="249"/>
    </location>
</feature>
<evidence type="ECO:0000256" key="13">
    <source>
        <dbReference type="ARBA" id="ARBA00034078"/>
    </source>
</evidence>
<comment type="subcellular location">
    <subcellularLocation>
        <location evidence="2">Cytoplasm</location>
        <location evidence="2">Perinuclear region</location>
    </subcellularLocation>
    <subcellularLocation>
        <location evidence="1">Nucleus</location>
    </subcellularLocation>
</comment>
<accession>A0AAD9B268</accession>
<dbReference type="SUPFAM" id="SSF52047">
    <property type="entry name" value="RNI-like"/>
    <property type="match status" value="1"/>
</dbReference>
<dbReference type="SUPFAM" id="SSF81383">
    <property type="entry name" value="F-box domain"/>
    <property type="match status" value="1"/>
</dbReference>
<comment type="function">
    <text evidence="14">Substrate recognition component of a SCF (SKP1-CUL1-F-box protein) E3 ubiquitin-protein ligase complex which mediates the ubiquitination and subsequent proteasomal degradation of target proteins and acts as a regulator of mTOR signaling.</text>
</comment>
<dbReference type="Gene3D" id="1.20.1280.50">
    <property type="match status" value="1"/>
</dbReference>
<comment type="caution">
    <text evidence="16">The sequence shown here is derived from an EMBL/GenBank/DDBJ whole genome shotgun (WGS) entry which is preliminary data.</text>
</comment>
<evidence type="ECO:0000256" key="6">
    <source>
        <dbReference type="ARBA" id="ARBA00022723"/>
    </source>
</evidence>
<evidence type="ECO:0000256" key="8">
    <source>
        <dbReference type="ARBA" id="ARBA00022786"/>
    </source>
</evidence>
<dbReference type="CDD" id="cd12109">
    <property type="entry name" value="Hr_FBXL5"/>
    <property type="match status" value="1"/>
</dbReference>
<dbReference type="FunFam" id="1.20.120.520:FF:000002">
    <property type="entry name" value="F-box/LRR-repeat protein 5 isoform X2"/>
    <property type="match status" value="1"/>
</dbReference>
<dbReference type="PANTHER" id="PTHR12874">
    <property type="entry name" value="F-BOX ONLY PROTEIN 48-RELATED"/>
    <property type="match status" value="1"/>
</dbReference>
<dbReference type="InterPro" id="IPR036047">
    <property type="entry name" value="F-box-like_dom_sf"/>
</dbReference>
<dbReference type="Gene3D" id="1.20.120.520">
    <property type="entry name" value="nmb1532 protein domain like"/>
    <property type="match status" value="1"/>
</dbReference>
<dbReference type="GO" id="GO:0051536">
    <property type="term" value="F:iron-sulfur cluster binding"/>
    <property type="evidence" value="ECO:0007669"/>
    <property type="project" value="UniProtKB-KW"/>
</dbReference>
<dbReference type="PROSITE" id="PS50181">
    <property type="entry name" value="FBOX"/>
    <property type="match status" value="1"/>
</dbReference>
<keyword evidence="12" id="KW-0539">Nucleus</keyword>
<evidence type="ECO:0000256" key="4">
    <source>
        <dbReference type="ARBA" id="ARBA00022490"/>
    </source>
</evidence>
<comment type="cofactor">
    <cofactor evidence="13">
        <name>[2Fe-2S] cluster</name>
        <dbReference type="ChEBI" id="CHEBI:190135"/>
    </cofactor>
</comment>
<dbReference type="AlphaFoldDB" id="A0AAD9B268"/>
<protein>
    <recommendedName>
        <fullName evidence="14">F-box only protein</fullName>
    </recommendedName>
</protein>
<dbReference type="GO" id="GO:0006879">
    <property type="term" value="P:intracellular iron ion homeostasis"/>
    <property type="evidence" value="ECO:0007669"/>
    <property type="project" value="InterPro"/>
</dbReference>
<evidence type="ECO:0000256" key="14">
    <source>
        <dbReference type="RuleBase" id="RU369085"/>
    </source>
</evidence>
<evidence type="ECO:0000256" key="12">
    <source>
        <dbReference type="ARBA" id="ARBA00023242"/>
    </source>
</evidence>
<dbReference type="GO" id="GO:0016567">
    <property type="term" value="P:protein ubiquitination"/>
    <property type="evidence" value="ECO:0007669"/>
    <property type="project" value="UniProtKB-UniRule"/>
</dbReference>
<comment type="subunit">
    <text evidence="14">Part of the SCF (SKP1-CUL1-F-box) E3 ubiquitin-protein ligase complex SCF(FBXO9).</text>
</comment>
<proteinExistence type="predicted"/>
<gene>
    <name evidence="16" type="ORF">KUDE01_015323</name>
</gene>
<dbReference type="Pfam" id="PF01814">
    <property type="entry name" value="Hemerythrin"/>
    <property type="match status" value="1"/>
</dbReference>
<dbReference type="InterPro" id="IPR001810">
    <property type="entry name" value="F-box_dom"/>
</dbReference>
<reference evidence="16" key="1">
    <citation type="submission" date="2023-04" db="EMBL/GenBank/DDBJ databases">
        <title>Chromosome-level genome of Chaenocephalus aceratus.</title>
        <authorList>
            <person name="Park H."/>
        </authorList>
    </citation>
    <scope>NUCLEOTIDE SEQUENCE</scope>
    <source>
        <strain evidence="16">DE</strain>
        <tissue evidence="16">Muscle</tissue>
    </source>
</reference>
<name>A0AAD9B268_DISEL</name>
<dbReference type="PANTHER" id="PTHR12874:SF9">
    <property type="entry name" value="F-BOX ONLY PROTEIN 48"/>
    <property type="match status" value="1"/>
</dbReference>